<evidence type="ECO:0000256" key="1">
    <source>
        <dbReference type="SAM" id="MobiDB-lite"/>
    </source>
</evidence>
<dbReference type="Proteomes" id="UP000234345">
    <property type="component" value="Unassembled WGS sequence"/>
</dbReference>
<evidence type="ECO:0000313" key="2">
    <source>
        <dbReference type="EMBL" id="SOO22823.1"/>
    </source>
</evidence>
<name>A0A7Z7IZ06_XANCH</name>
<gene>
    <name evidence="2" type="ORF">XFF6991_160014</name>
</gene>
<dbReference type="EMBL" id="OCZC01000044">
    <property type="protein sequence ID" value="SOO22823.1"/>
    <property type="molecule type" value="Genomic_DNA"/>
</dbReference>
<sequence>MKADDTRRARALRVLHADVGVRPARSHDPPRPTAHNVPDAAIRSDDAASGIDNAARAQAHHTGASVGSHSPVATQVALSLAQDR</sequence>
<comment type="caution">
    <text evidence="2">The sequence shown here is derived from an EMBL/GenBank/DDBJ whole genome shotgun (WGS) entry which is preliminary data.</text>
</comment>
<feature type="region of interest" description="Disordered" evidence="1">
    <location>
        <begin position="15"/>
        <end position="71"/>
    </location>
</feature>
<organism evidence="2 3">
    <name type="scientific">Xanthomonas campestris pv. phaseoli</name>
    <dbReference type="NCBI Taxonomy" id="317013"/>
    <lineage>
        <taxon>Bacteria</taxon>
        <taxon>Pseudomonadati</taxon>
        <taxon>Pseudomonadota</taxon>
        <taxon>Gammaproteobacteria</taxon>
        <taxon>Lysobacterales</taxon>
        <taxon>Lysobacteraceae</taxon>
        <taxon>Xanthomonas</taxon>
    </lineage>
</organism>
<protein>
    <submittedName>
        <fullName evidence="2">Uncharacterized protein</fullName>
    </submittedName>
</protein>
<reference evidence="2 3" key="1">
    <citation type="submission" date="2017-10" db="EMBL/GenBank/DDBJ databases">
        <authorList>
            <person name="Regsiter A."/>
            <person name="William W."/>
        </authorList>
    </citation>
    <scope>NUCLEOTIDE SEQUENCE [LARGE SCALE GENOMIC DNA]</scope>
    <source>
        <strain evidence="2 3">CFBP6991</strain>
    </source>
</reference>
<accession>A0A7Z7IZ06</accession>
<evidence type="ECO:0000313" key="3">
    <source>
        <dbReference type="Proteomes" id="UP000234345"/>
    </source>
</evidence>
<proteinExistence type="predicted"/>
<dbReference type="AlphaFoldDB" id="A0A7Z7IZ06"/>